<dbReference type="AlphaFoldDB" id="A0A5N6DFT0"/>
<keyword evidence="2" id="KW-1185">Reference proteome</keyword>
<proteinExistence type="predicted"/>
<gene>
    <name evidence="1" type="ORF">BDV34DRAFT_226758</name>
</gene>
<dbReference type="EMBL" id="ML734984">
    <property type="protein sequence ID" value="KAB8204015.1"/>
    <property type="molecule type" value="Genomic_DNA"/>
</dbReference>
<protein>
    <recommendedName>
        <fullName evidence="3">AhpD-like protein</fullName>
    </recommendedName>
</protein>
<reference evidence="1 2" key="1">
    <citation type="submission" date="2019-04" db="EMBL/GenBank/DDBJ databases">
        <title>Fungal friends and foes A comparative genomics study of 23 Aspergillus species from section Flavi.</title>
        <authorList>
            <consortium name="DOE Joint Genome Institute"/>
            <person name="Kjaerbolling I."/>
            <person name="Vesth T.C."/>
            <person name="Frisvad J.C."/>
            <person name="Nybo J.L."/>
            <person name="Theobald S."/>
            <person name="Kildgaard S."/>
            <person name="Petersen T.I."/>
            <person name="Kuo A."/>
            <person name="Sato A."/>
            <person name="Lyhne E.K."/>
            <person name="Kogle M.E."/>
            <person name="Wiebenga A."/>
            <person name="Kun R.S."/>
            <person name="Lubbers R.J."/>
            <person name="Makela M.R."/>
            <person name="Barry K."/>
            <person name="Chovatia M."/>
            <person name="Clum A."/>
            <person name="Daum C."/>
            <person name="Haridas S."/>
            <person name="He G."/>
            <person name="LaButti K."/>
            <person name="Lipzen A."/>
            <person name="Mondo S."/>
            <person name="Pangilinan J."/>
            <person name="Riley R."/>
            <person name="Salamov A."/>
            <person name="Simmons B.A."/>
            <person name="Magnuson J.K."/>
            <person name="Henrissat B."/>
            <person name="Mortensen U.H."/>
            <person name="Larsen T.O."/>
            <person name="De vries R.P."/>
            <person name="Grigoriev I.V."/>
            <person name="Machida M."/>
            <person name="Baker S.E."/>
            <person name="Andersen M.R."/>
        </authorList>
    </citation>
    <scope>NUCLEOTIDE SEQUENCE [LARGE SCALE GENOMIC DNA]</scope>
    <source>
        <strain evidence="1 2">CBS 117618</strain>
    </source>
</reference>
<dbReference type="Gene3D" id="1.20.1290.10">
    <property type="entry name" value="AhpD-like"/>
    <property type="match status" value="1"/>
</dbReference>
<dbReference type="Proteomes" id="UP000326532">
    <property type="component" value="Unassembled WGS sequence"/>
</dbReference>
<evidence type="ECO:0000313" key="2">
    <source>
        <dbReference type="Proteomes" id="UP000326532"/>
    </source>
</evidence>
<organism evidence="1 2">
    <name type="scientific">Aspergillus parasiticus</name>
    <dbReference type="NCBI Taxonomy" id="5067"/>
    <lineage>
        <taxon>Eukaryota</taxon>
        <taxon>Fungi</taxon>
        <taxon>Dikarya</taxon>
        <taxon>Ascomycota</taxon>
        <taxon>Pezizomycotina</taxon>
        <taxon>Eurotiomycetes</taxon>
        <taxon>Eurotiomycetidae</taxon>
        <taxon>Eurotiales</taxon>
        <taxon>Aspergillaceae</taxon>
        <taxon>Aspergillus</taxon>
        <taxon>Aspergillus subgen. Circumdati</taxon>
    </lineage>
</organism>
<dbReference type="InterPro" id="IPR029032">
    <property type="entry name" value="AhpD-like"/>
</dbReference>
<dbReference type="SUPFAM" id="SSF69118">
    <property type="entry name" value="AhpD-like"/>
    <property type="match status" value="1"/>
</dbReference>
<evidence type="ECO:0008006" key="3">
    <source>
        <dbReference type="Google" id="ProtNLM"/>
    </source>
</evidence>
<accession>A0A5N6DFT0</accession>
<dbReference type="VEuPathDB" id="FungiDB:BDV34DRAFT_226758"/>
<dbReference type="OMA" id="NCMPACF"/>
<sequence length="259" mass="28325">MATEFETRYTNANIAPDAAQYNRELFIGLHEKLSNAVSSERLAAGIIIAILCAQGRGDAVVRLVQDVTKGKAVEDVRAFFPAIREAITIAVPFVGLPNCMPACFGLVNELKQWGIEEVEGPRRGDLRDVDYTTRGLETTGALYRGVGNSEVRTMVQQYFPELSYFGRTTIWGYLVGSSPIFELQETELIVAASIAAIGATRQTRSHIKCAISIGNGVASVVALIDTVRKIGVWNRKPISDDLDIPQLAEELRRNLANLA</sequence>
<evidence type="ECO:0000313" key="1">
    <source>
        <dbReference type="EMBL" id="KAB8204015.1"/>
    </source>
</evidence>
<name>A0A5N6DFT0_ASPPA</name>